<dbReference type="GO" id="GO:0005886">
    <property type="term" value="C:plasma membrane"/>
    <property type="evidence" value="ECO:0007669"/>
    <property type="project" value="TreeGrafter"/>
</dbReference>
<keyword evidence="4" id="KW-0067">ATP-binding</keyword>
<dbReference type="AlphaFoldDB" id="A0A812MKK9"/>
<evidence type="ECO:0000259" key="5">
    <source>
        <dbReference type="Pfam" id="PF00501"/>
    </source>
</evidence>
<evidence type="ECO:0000313" key="8">
    <source>
        <dbReference type="Proteomes" id="UP000601435"/>
    </source>
</evidence>
<dbReference type="InterPro" id="IPR000873">
    <property type="entry name" value="AMP-dep_synth/lig_dom"/>
</dbReference>
<keyword evidence="2" id="KW-0436">Ligase</keyword>
<dbReference type="FunFam" id="3.30.300.30:FF:000002">
    <property type="entry name" value="Long-chain fatty acid transport protein 1"/>
    <property type="match status" value="1"/>
</dbReference>
<dbReference type="GO" id="GO:0005524">
    <property type="term" value="F:ATP binding"/>
    <property type="evidence" value="ECO:0007669"/>
    <property type="project" value="UniProtKB-KW"/>
</dbReference>
<feature type="domain" description="AMP-dependent synthetase/ligase" evidence="5">
    <location>
        <begin position="39"/>
        <end position="414"/>
    </location>
</feature>
<dbReference type="Gene3D" id="3.40.50.12780">
    <property type="entry name" value="N-terminal domain of ligase-like"/>
    <property type="match status" value="1"/>
</dbReference>
<evidence type="ECO:0000256" key="4">
    <source>
        <dbReference type="ARBA" id="ARBA00022840"/>
    </source>
</evidence>
<dbReference type="PANTHER" id="PTHR43107:SF15">
    <property type="entry name" value="FATTY ACID TRANSPORT PROTEIN 3, ISOFORM A"/>
    <property type="match status" value="1"/>
</dbReference>
<evidence type="ECO:0000256" key="3">
    <source>
        <dbReference type="ARBA" id="ARBA00022741"/>
    </source>
</evidence>
<evidence type="ECO:0000259" key="6">
    <source>
        <dbReference type="Pfam" id="PF13193"/>
    </source>
</evidence>
<evidence type="ECO:0000256" key="1">
    <source>
        <dbReference type="ARBA" id="ARBA00006432"/>
    </source>
</evidence>
<dbReference type="Gene3D" id="3.30.300.30">
    <property type="match status" value="1"/>
</dbReference>
<reference evidence="7" key="1">
    <citation type="submission" date="2021-02" db="EMBL/GenBank/DDBJ databases">
        <authorList>
            <person name="Dougan E. K."/>
            <person name="Rhodes N."/>
            <person name="Thang M."/>
            <person name="Chan C."/>
        </authorList>
    </citation>
    <scope>NUCLEOTIDE SEQUENCE</scope>
</reference>
<dbReference type="Pfam" id="PF13193">
    <property type="entry name" value="AMP-binding_C"/>
    <property type="match status" value="1"/>
</dbReference>
<evidence type="ECO:0000256" key="2">
    <source>
        <dbReference type="ARBA" id="ARBA00022598"/>
    </source>
</evidence>
<dbReference type="OrthoDB" id="288590at2759"/>
<dbReference type="SUPFAM" id="SSF56801">
    <property type="entry name" value="Acetyl-CoA synthetase-like"/>
    <property type="match status" value="1"/>
</dbReference>
<dbReference type="EMBL" id="CAJNJA010011252">
    <property type="protein sequence ID" value="CAE7268875.1"/>
    <property type="molecule type" value="Genomic_DNA"/>
</dbReference>
<dbReference type="InterPro" id="IPR025110">
    <property type="entry name" value="AMP-bd_C"/>
</dbReference>
<keyword evidence="3" id="KW-0547">Nucleotide-binding</keyword>
<proteinExistence type="inferred from homology"/>
<dbReference type="NCBIfam" id="NF006134">
    <property type="entry name" value="PRK08279.1"/>
    <property type="match status" value="1"/>
</dbReference>
<accession>A0A812MKK9</accession>
<sequence>MGIVDVVSTLTQVPSLLKLKKGLVPRPADTVDCYGARVQANAERFPDRNAIVFEGKEINWRDFNALANQYANYFKAEGLQRGDCVSVMMENRIEYLALLIGLNKIGVTAGLINTNLHGRPLSHCVSVTHSKKCVFGSEVSEAISEISSELDLDEGEDFYVVPDGDNLNGCNWAKNLSEQAASVAADNPPDTQSTTLGETCLYIFTSGTTGLPKAAVLSNRRYLTAADLSAQAGLKITEKDRLYICLPLYHATGLLLGVGSAFASGASMFIRRKFSASNFIPEVRDNNCTAFIYIGELCRYLTNSEAKPDDHKNPIRVMMGNGLRPDIWMSFKKRYGINRITEFYGASEGNVSFANLLNKNCTVGFTSVEVTLVKYDVHDDEIVRDSNGFCIPVPDGEPGLMLGKITEDTIFEGYTDPEATEKKIIRDALEKGDAWFNSGDLMRVVDVGFTLGYNHYQFVDRVGDTFRWRSENVSTNEVGEIINGFEQVKFCNVYGVEVPGAEGRAGMAAITLADGVDHLDLDAFSKYVKQELPAYAVPVFLRIQPEIEVTGTFKMVKGDLREEAYNIDQISDPVFVMASGRDNYQLLDDVMLASIRAGDAGY</sequence>
<keyword evidence="8" id="KW-1185">Reference proteome</keyword>
<dbReference type="InterPro" id="IPR042099">
    <property type="entry name" value="ANL_N_sf"/>
</dbReference>
<comment type="similarity">
    <text evidence="1">Belongs to the ATP-dependent AMP-binding enzyme family.</text>
</comment>
<protein>
    <submittedName>
        <fullName evidence="7">SLC27A4 protein</fullName>
    </submittedName>
</protein>
<gene>
    <name evidence="7" type="primary">SLC27A4</name>
    <name evidence="7" type="ORF">SNEC2469_LOCUS6401</name>
</gene>
<dbReference type="GO" id="GO:0004467">
    <property type="term" value="F:long-chain fatty acid-CoA ligase activity"/>
    <property type="evidence" value="ECO:0007669"/>
    <property type="project" value="TreeGrafter"/>
</dbReference>
<organism evidence="7 8">
    <name type="scientific">Symbiodinium necroappetens</name>
    <dbReference type="NCBI Taxonomy" id="1628268"/>
    <lineage>
        <taxon>Eukaryota</taxon>
        <taxon>Sar</taxon>
        <taxon>Alveolata</taxon>
        <taxon>Dinophyceae</taxon>
        <taxon>Suessiales</taxon>
        <taxon>Symbiodiniaceae</taxon>
        <taxon>Symbiodinium</taxon>
    </lineage>
</organism>
<dbReference type="Proteomes" id="UP000601435">
    <property type="component" value="Unassembled WGS sequence"/>
</dbReference>
<dbReference type="Pfam" id="PF00501">
    <property type="entry name" value="AMP-binding"/>
    <property type="match status" value="1"/>
</dbReference>
<dbReference type="GO" id="GO:0005324">
    <property type="term" value="F:long-chain fatty acid transmembrane transporter activity"/>
    <property type="evidence" value="ECO:0007669"/>
    <property type="project" value="TreeGrafter"/>
</dbReference>
<comment type="caution">
    <text evidence="7">The sequence shown here is derived from an EMBL/GenBank/DDBJ whole genome shotgun (WGS) entry which is preliminary data.</text>
</comment>
<evidence type="ECO:0000313" key="7">
    <source>
        <dbReference type="EMBL" id="CAE7268875.1"/>
    </source>
</evidence>
<dbReference type="PANTHER" id="PTHR43107">
    <property type="entry name" value="LONG-CHAIN FATTY ACID TRANSPORT PROTEIN"/>
    <property type="match status" value="1"/>
</dbReference>
<dbReference type="InterPro" id="IPR020845">
    <property type="entry name" value="AMP-binding_CS"/>
</dbReference>
<dbReference type="InterPro" id="IPR045851">
    <property type="entry name" value="AMP-bd_C_sf"/>
</dbReference>
<feature type="domain" description="AMP-binding enzyme C-terminal" evidence="6">
    <location>
        <begin position="477"/>
        <end position="554"/>
    </location>
</feature>
<dbReference type="GO" id="GO:0044539">
    <property type="term" value="P:long-chain fatty acid import into cell"/>
    <property type="evidence" value="ECO:0007669"/>
    <property type="project" value="TreeGrafter"/>
</dbReference>
<dbReference type="PROSITE" id="PS00455">
    <property type="entry name" value="AMP_BINDING"/>
    <property type="match status" value="1"/>
</dbReference>
<name>A0A812MKK9_9DINO</name>